<keyword evidence="1" id="KW-1133">Transmembrane helix</keyword>
<dbReference type="Proteomes" id="UP001596283">
    <property type="component" value="Unassembled WGS sequence"/>
</dbReference>
<keyword evidence="1" id="KW-0812">Transmembrane</keyword>
<gene>
    <name evidence="2" type="ORF">ACFP1C_08555</name>
</gene>
<evidence type="ECO:0000313" key="2">
    <source>
        <dbReference type="EMBL" id="MFC6260987.1"/>
    </source>
</evidence>
<feature type="transmembrane region" description="Helical" evidence="1">
    <location>
        <begin position="21"/>
        <end position="41"/>
    </location>
</feature>
<evidence type="ECO:0000313" key="3">
    <source>
        <dbReference type="Proteomes" id="UP001596283"/>
    </source>
</evidence>
<reference evidence="3" key="1">
    <citation type="journal article" date="2019" name="Int. J. Syst. Evol. Microbiol.">
        <title>The Global Catalogue of Microorganisms (GCM) 10K type strain sequencing project: providing services to taxonomists for standard genome sequencing and annotation.</title>
        <authorList>
            <consortium name="The Broad Institute Genomics Platform"/>
            <consortium name="The Broad Institute Genome Sequencing Center for Infectious Disease"/>
            <person name="Wu L."/>
            <person name="Ma J."/>
        </authorList>
    </citation>
    <scope>NUCLEOTIDE SEQUENCE [LARGE SCALE GENOMIC DNA]</scope>
    <source>
        <strain evidence="3">CCM 8908</strain>
    </source>
</reference>
<name>A0ABW1TGI9_9LACO</name>
<keyword evidence="3" id="KW-1185">Reference proteome</keyword>
<accession>A0ABW1TGI9</accession>
<dbReference type="EMBL" id="JBHSSI010000048">
    <property type="protein sequence ID" value="MFC6260987.1"/>
    <property type="molecule type" value="Genomic_DNA"/>
</dbReference>
<proteinExistence type="predicted"/>
<feature type="transmembrane region" description="Helical" evidence="1">
    <location>
        <begin position="48"/>
        <end position="68"/>
    </location>
</feature>
<comment type="caution">
    <text evidence="2">The sequence shown here is derived from an EMBL/GenBank/DDBJ whole genome shotgun (WGS) entry which is preliminary data.</text>
</comment>
<organism evidence="2 3">
    <name type="scientific">Levilactobacillus fujinensis</name>
    <dbReference type="NCBI Taxonomy" id="2486024"/>
    <lineage>
        <taxon>Bacteria</taxon>
        <taxon>Bacillati</taxon>
        <taxon>Bacillota</taxon>
        <taxon>Bacilli</taxon>
        <taxon>Lactobacillales</taxon>
        <taxon>Lactobacillaceae</taxon>
        <taxon>Levilactobacillus</taxon>
    </lineage>
</organism>
<evidence type="ECO:0000256" key="1">
    <source>
        <dbReference type="SAM" id="Phobius"/>
    </source>
</evidence>
<keyword evidence="1" id="KW-0472">Membrane</keyword>
<sequence>MQEVNQATTTVVEEHPVHAKLISGVVALVILLPLIITISAAKWASITLLPLLIIAVSLGASVIGVWRVSEQLVTVIREGGDSDFRER</sequence>
<protein>
    <submittedName>
        <fullName evidence="2">Uncharacterized protein</fullName>
    </submittedName>
</protein>
<dbReference type="RefSeq" id="WP_125686207.1">
    <property type="nucleotide sequence ID" value="NZ_JBHSSI010000048.1"/>
</dbReference>